<evidence type="ECO:0000256" key="3">
    <source>
        <dbReference type="SAM" id="SignalP"/>
    </source>
</evidence>
<feature type="chain" id="PRO_5047504617" evidence="3">
    <location>
        <begin position="21"/>
        <end position="170"/>
    </location>
</feature>
<dbReference type="InterPro" id="IPR011250">
    <property type="entry name" value="OMP/PagP_B-barrel"/>
</dbReference>
<feature type="signal peptide" evidence="3">
    <location>
        <begin position="1"/>
        <end position="20"/>
    </location>
</feature>
<evidence type="ECO:0000259" key="4">
    <source>
        <dbReference type="Pfam" id="PF13505"/>
    </source>
</evidence>
<evidence type="ECO:0000313" key="5">
    <source>
        <dbReference type="EMBL" id="NIA56594.1"/>
    </source>
</evidence>
<accession>A0ABX0PJ63</accession>
<evidence type="ECO:0000256" key="2">
    <source>
        <dbReference type="ARBA" id="ARBA00022729"/>
    </source>
</evidence>
<evidence type="ECO:0000313" key="6">
    <source>
        <dbReference type="Proteomes" id="UP000716322"/>
    </source>
</evidence>
<dbReference type="Pfam" id="PF13505">
    <property type="entry name" value="OMP_b-brl"/>
    <property type="match status" value="1"/>
</dbReference>
<feature type="domain" description="Outer membrane protein beta-barrel" evidence="4">
    <location>
        <begin position="6"/>
        <end position="170"/>
    </location>
</feature>
<dbReference type="Proteomes" id="UP000716322">
    <property type="component" value="Unassembled WGS sequence"/>
</dbReference>
<dbReference type="Gene3D" id="2.40.160.20">
    <property type="match status" value="1"/>
</dbReference>
<dbReference type="SUPFAM" id="SSF56925">
    <property type="entry name" value="OMPA-like"/>
    <property type="match status" value="1"/>
</dbReference>
<evidence type="ECO:0000256" key="1">
    <source>
        <dbReference type="ARBA" id="ARBA00004442"/>
    </source>
</evidence>
<organism evidence="5 6">
    <name type="scientific">Telluria antibiotica</name>
    <dbReference type="NCBI Taxonomy" id="2717319"/>
    <lineage>
        <taxon>Bacteria</taxon>
        <taxon>Pseudomonadati</taxon>
        <taxon>Pseudomonadota</taxon>
        <taxon>Betaproteobacteria</taxon>
        <taxon>Burkholderiales</taxon>
        <taxon>Oxalobacteraceae</taxon>
        <taxon>Telluria group</taxon>
        <taxon>Telluria</taxon>
    </lineage>
</organism>
<comment type="subcellular location">
    <subcellularLocation>
        <location evidence="1">Cell outer membrane</location>
    </subcellularLocation>
</comment>
<sequence>MFKKFAVAAALAAIASSAFAAGPTGFYGGVDAGSTHVDNVNVHGTSFGALMGYGVNPNVAFEFGYRRLGTWDVYGGGFDGGTVKIDQIQLTVVGSYPLTPQLDIFGRGGFNDLSTEWSARGRTYNPDSKGGTLYGVGLAYHFTPTVSGRVEFQKPSSDSTNFSLGVVVKF</sequence>
<keyword evidence="2 3" id="KW-0732">Signal</keyword>
<name>A0ABX0PJ63_9BURK</name>
<reference evidence="5 6" key="1">
    <citation type="submission" date="2020-03" db="EMBL/GenBank/DDBJ databases">
        <title>Genome sequence of strain Massilia sp. TW-1.</title>
        <authorList>
            <person name="Chaudhary D.K."/>
        </authorList>
    </citation>
    <scope>NUCLEOTIDE SEQUENCE [LARGE SCALE GENOMIC DNA]</scope>
    <source>
        <strain evidence="5 6">TW-1</strain>
    </source>
</reference>
<dbReference type="InterPro" id="IPR027385">
    <property type="entry name" value="Beta-barrel_OMP"/>
</dbReference>
<protein>
    <submittedName>
        <fullName evidence="5">Outer membrane beta-barrel protein</fullName>
    </submittedName>
</protein>
<proteinExistence type="predicted"/>
<gene>
    <name evidence="5" type="ORF">HAV22_23505</name>
</gene>
<dbReference type="EMBL" id="JAAQOM010000016">
    <property type="protein sequence ID" value="NIA56594.1"/>
    <property type="molecule type" value="Genomic_DNA"/>
</dbReference>
<comment type="caution">
    <text evidence="5">The sequence shown here is derived from an EMBL/GenBank/DDBJ whole genome shotgun (WGS) entry which is preliminary data.</text>
</comment>
<dbReference type="RefSeq" id="WP_166862360.1">
    <property type="nucleotide sequence ID" value="NZ_JAAQOM010000016.1"/>
</dbReference>
<keyword evidence="6" id="KW-1185">Reference proteome</keyword>